<evidence type="ECO:0000256" key="4">
    <source>
        <dbReference type="ARBA" id="ARBA00022989"/>
    </source>
</evidence>
<evidence type="ECO:0000256" key="3">
    <source>
        <dbReference type="ARBA" id="ARBA00022692"/>
    </source>
</evidence>
<dbReference type="Pfam" id="PF00482">
    <property type="entry name" value="T2SSF"/>
    <property type="match status" value="1"/>
</dbReference>
<dbReference type="InterPro" id="IPR018076">
    <property type="entry name" value="T2SS_GspF_dom"/>
</dbReference>
<keyword evidence="5 6" id="KW-0472">Membrane</keyword>
<name>D1A839_THECD</name>
<organism evidence="8 9">
    <name type="scientific">Thermomonospora curvata (strain ATCC 19995 / DSM 43183 / JCM 3096 / KCTC 9072 / NBRC 15933 / NCIMB 10081 / Henssen B9)</name>
    <dbReference type="NCBI Taxonomy" id="471852"/>
    <lineage>
        <taxon>Bacteria</taxon>
        <taxon>Bacillati</taxon>
        <taxon>Actinomycetota</taxon>
        <taxon>Actinomycetes</taxon>
        <taxon>Streptosporangiales</taxon>
        <taxon>Thermomonosporaceae</taxon>
        <taxon>Thermomonospora</taxon>
    </lineage>
</organism>
<feature type="transmembrane region" description="Helical" evidence="6">
    <location>
        <begin position="12"/>
        <end position="28"/>
    </location>
</feature>
<dbReference type="KEGG" id="tcu:Tcur_4836"/>
<gene>
    <name evidence="8" type="ordered locus">Tcur_4836</name>
</gene>
<proteinExistence type="predicted"/>
<dbReference type="PANTHER" id="PTHR35007">
    <property type="entry name" value="INTEGRAL MEMBRANE PROTEIN-RELATED"/>
    <property type="match status" value="1"/>
</dbReference>
<dbReference type="EMBL" id="CP001738">
    <property type="protein sequence ID" value="ACZ00354.1"/>
    <property type="molecule type" value="Genomic_DNA"/>
</dbReference>
<feature type="domain" description="Type II secretion system protein GspF" evidence="7">
    <location>
        <begin position="72"/>
        <end position="192"/>
    </location>
</feature>
<evidence type="ECO:0000259" key="7">
    <source>
        <dbReference type="Pfam" id="PF00482"/>
    </source>
</evidence>
<sequence>MKGGGTRNRRRRYWSVALLSGLAMAALLGGPLGVLGGITTAVGVAVALGRLETREERERRMRMVADLPIAIGLLAACLRGGLSWDEAVEAVCDAVGGPLGAELRAVAARVRLGADPAAAWLALAQEPELAPLARTVARAVDSGAALAPALTRLAADRRAAARAAAAARARAVGVRAVAPLGLCFLPAFILLGVAPAVAGIAQTLLLPF</sequence>
<reference evidence="8 9" key="1">
    <citation type="journal article" date="2011" name="Stand. Genomic Sci.">
        <title>Complete genome sequence of Thermomonospora curvata type strain (B9).</title>
        <authorList>
            <person name="Chertkov O."/>
            <person name="Sikorski J."/>
            <person name="Nolan M."/>
            <person name="Lapidus A."/>
            <person name="Lucas S."/>
            <person name="Del Rio T.G."/>
            <person name="Tice H."/>
            <person name="Cheng J.F."/>
            <person name="Goodwin L."/>
            <person name="Pitluck S."/>
            <person name="Liolios K."/>
            <person name="Ivanova N."/>
            <person name="Mavromatis K."/>
            <person name="Mikhailova N."/>
            <person name="Ovchinnikova G."/>
            <person name="Pati A."/>
            <person name="Chen A."/>
            <person name="Palaniappan K."/>
            <person name="Djao O.D."/>
            <person name="Land M."/>
            <person name="Hauser L."/>
            <person name="Chang Y.J."/>
            <person name="Jeffries C.D."/>
            <person name="Brettin T."/>
            <person name="Han C."/>
            <person name="Detter J.C."/>
            <person name="Rohde M."/>
            <person name="Goker M."/>
            <person name="Woyke T."/>
            <person name="Bristow J."/>
            <person name="Eisen J.A."/>
            <person name="Markowitz V."/>
            <person name="Hugenholtz P."/>
            <person name="Klenk H.P."/>
            <person name="Kyrpides N.C."/>
        </authorList>
    </citation>
    <scope>NUCLEOTIDE SEQUENCE [LARGE SCALE GENOMIC DNA]</scope>
    <source>
        <strain evidence="9">ATCC 19995 / DSM 43183 / JCM 3096 / KCTC 9072 / NBRC 15933 / NCIMB 10081 / Henssen B9</strain>
    </source>
</reference>
<evidence type="ECO:0000256" key="1">
    <source>
        <dbReference type="ARBA" id="ARBA00004651"/>
    </source>
</evidence>
<evidence type="ECO:0000313" key="8">
    <source>
        <dbReference type="EMBL" id="ACZ00354.1"/>
    </source>
</evidence>
<dbReference type="PANTHER" id="PTHR35007:SF3">
    <property type="entry name" value="POSSIBLE CONSERVED ALANINE RICH MEMBRANE PROTEIN"/>
    <property type="match status" value="1"/>
</dbReference>
<protein>
    <submittedName>
        <fullName evidence="8">Type II secretion system protein</fullName>
    </submittedName>
</protein>
<dbReference type="AlphaFoldDB" id="D1A839"/>
<evidence type="ECO:0000256" key="6">
    <source>
        <dbReference type="SAM" id="Phobius"/>
    </source>
</evidence>
<keyword evidence="9" id="KW-1185">Reference proteome</keyword>
<dbReference type="STRING" id="471852.Tcur_4836"/>
<dbReference type="HOGENOM" id="CLU_064089_0_1_11"/>
<evidence type="ECO:0000313" key="9">
    <source>
        <dbReference type="Proteomes" id="UP000001918"/>
    </source>
</evidence>
<feature type="transmembrane region" description="Helical" evidence="6">
    <location>
        <begin position="34"/>
        <end position="53"/>
    </location>
</feature>
<evidence type="ECO:0000256" key="5">
    <source>
        <dbReference type="ARBA" id="ARBA00023136"/>
    </source>
</evidence>
<comment type="subcellular location">
    <subcellularLocation>
        <location evidence="1">Cell membrane</location>
        <topology evidence="1">Multi-pass membrane protein</topology>
    </subcellularLocation>
</comment>
<evidence type="ECO:0000256" key="2">
    <source>
        <dbReference type="ARBA" id="ARBA00022475"/>
    </source>
</evidence>
<keyword evidence="3 6" id="KW-0812">Transmembrane</keyword>
<keyword evidence="2" id="KW-1003">Cell membrane</keyword>
<dbReference type="eggNOG" id="COG2064">
    <property type="taxonomic scope" value="Bacteria"/>
</dbReference>
<dbReference type="GO" id="GO:0005886">
    <property type="term" value="C:plasma membrane"/>
    <property type="evidence" value="ECO:0007669"/>
    <property type="project" value="UniProtKB-SubCell"/>
</dbReference>
<feature type="transmembrane region" description="Helical" evidence="6">
    <location>
        <begin position="177"/>
        <end position="201"/>
    </location>
</feature>
<accession>D1A839</accession>
<keyword evidence="4 6" id="KW-1133">Transmembrane helix</keyword>
<dbReference type="Proteomes" id="UP000001918">
    <property type="component" value="Chromosome"/>
</dbReference>